<name>A0ABQ6GZD5_9GAMM</name>
<sequence length="418" mass="45938">MANSLSVFLAKRYLFSRHQSGFASFISASSTLGIMLGVCVLIVALSAMNGFERVLAQKLLSIVPHGELISVDTPMTRWRENINTVTKSERVIAAAPLIKAQAMLQKKGQLKGVELRGVDLELEQQVSDISSYVINGQWQDLQQENSIIIGQGIADKLSLSAGDKVQLLLPKAHSGQVRQQFPAPEVFNLTVVGVFKFGGVIDDSLIYTELSHGQAFLELEPAQVQGIRLKVDSIFAAPQIVRQAANLLTQDYVYIYDWTRTQGHLFSDIQLVRVVMYLALTMVIAVASFNIVSTLIMVVNEKRGDIAILITMGATPSTIMMCFILQGLSNGLLGTVFGTLLGIYLAKNLTDIVQWFEQLFNTQFLSGDVYFINYIPSHMQSQDVILTAFIAVCMSLLATIYPAWRATKVAPAQVLGQA</sequence>
<evidence type="ECO:0000256" key="8">
    <source>
        <dbReference type="SAM" id="Phobius"/>
    </source>
</evidence>
<dbReference type="Pfam" id="PF12704">
    <property type="entry name" value="MacB_PCD"/>
    <property type="match status" value="1"/>
</dbReference>
<feature type="transmembrane region" description="Helical" evidence="8">
    <location>
        <begin position="274"/>
        <end position="299"/>
    </location>
</feature>
<gene>
    <name evidence="11" type="ORF">theurythT_06740</name>
</gene>
<keyword evidence="3" id="KW-0813">Transport</keyword>
<evidence type="ECO:0000256" key="5">
    <source>
        <dbReference type="ARBA" id="ARBA00022692"/>
    </source>
</evidence>
<keyword evidence="5 8" id="KW-0812">Transmembrane</keyword>
<evidence type="ECO:0000256" key="6">
    <source>
        <dbReference type="ARBA" id="ARBA00022989"/>
    </source>
</evidence>
<keyword evidence="6 8" id="KW-1133">Transmembrane helix</keyword>
<comment type="subcellular location">
    <subcellularLocation>
        <location evidence="1">Cell membrane</location>
        <topology evidence="1">Multi-pass membrane protein</topology>
    </subcellularLocation>
</comment>
<dbReference type="RefSeq" id="WP_284206546.1">
    <property type="nucleotide sequence ID" value="NZ_BSSU01000003.1"/>
</dbReference>
<evidence type="ECO:0000259" key="9">
    <source>
        <dbReference type="Pfam" id="PF02687"/>
    </source>
</evidence>
<feature type="transmembrane region" description="Helical" evidence="8">
    <location>
        <begin position="306"/>
        <end position="326"/>
    </location>
</feature>
<organism evidence="11 12">
    <name type="scientific">Thalassotalea eurytherma</name>
    <dbReference type="NCBI Taxonomy" id="1144278"/>
    <lineage>
        <taxon>Bacteria</taxon>
        <taxon>Pseudomonadati</taxon>
        <taxon>Pseudomonadota</taxon>
        <taxon>Gammaproteobacteria</taxon>
        <taxon>Alteromonadales</taxon>
        <taxon>Colwelliaceae</taxon>
        <taxon>Thalassotalea</taxon>
    </lineage>
</organism>
<dbReference type="Pfam" id="PF02687">
    <property type="entry name" value="FtsX"/>
    <property type="match status" value="1"/>
</dbReference>
<feature type="domain" description="ABC3 transporter permease C-terminal" evidence="9">
    <location>
        <begin position="278"/>
        <end position="410"/>
    </location>
</feature>
<evidence type="ECO:0000256" key="1">
    <source>
        <dbReference type="ARBA" id="ARBA00004651"/>
    </source>
</evidence>
<evidence type="ECO:0000313" key="11">
    <source>
        <dbReference type="EMBL" id="GLX81222.1"/>
    </source>
</evidence>
<reference evidence="11 12" key="1">
    <citation type="submission" date="2023-03" db="EMBL/GenBank/DDBJ databases">
        <title>Draft genome sequence of Thalassotalea eurytherma JCM 18482T.</title>
        <authorList>
            <person name="Sawabe T."/>
        </authorList>
    </citation>
    <scope>NUCLEOTIDE SEQUENCE [LARGE SCALE GENOMIC DNA]</scope>
    <source>
        <strain evidence="11 12">JCM 18482</strain>
    </source>
</reference>
<dbReference type="PANTHER" id="PTHR30489">
    <property type="entry name" value="LIPOPROTEIN-RELEASING SYSTEM TRANSMEMBRANE PROTEIN LOLE"/>
    <property type="match status" value="1"/>
</dbReference>
<evidence type="ECO:0000256" key="2">
    <source>
        <dbReference type="ARBA" id="ARBA00005236"/>
    </source>
</evidence>
<accession>A0ABQ6GZD5</accession>
<feature type="domain" description="MacB-like periplasmic core" evidence="10">
    <location>
        <begin position="28"/>
        <end position="244"/>
    </location>
</feature>
<evidence type="ECO:0000256" key="3">
    <source>
        <dbReference type="ARBA" id="ARBA00022448"/>
    </source>
</evidence>
<keyword evidence="4" id="KW-1003">Cell membrane</keyword>
<comment type="caution">
    <text evidence="11">The sequence shown here is derived from an EMBL/GenBank/DDBJ whole genome shotgun (WGS) entry which is preliminary data.</text>
</comment>
<dbReference type="InterPro" id="IPR051447">
    <property type="entry name" value="Lipoprotein-release_system"/>
</dbReference>
<dbReference type="PANTHER" id="PTHR30489:SF0">
    <property type="entry name" value="LIPOPROTEIN-RELEASING SYSTEM TRANSMEMBRANE PROTEIN LOLE"/>
    <property type="match status" value="1"/>
</dbReference>
<dbReference type="InterPro" id="IPR011925">
    <property type="entry name" value="LolCE_TM"/>
</dbReference>
<dbReference type="InterPro" id="IPR025857">
    <property type="entry name" value="MacB_PCD"/>
</dbReference>
<protein>
    <submittedName>
        <fullName evidence="11">Lipoprotein transporter subunit LolE</fullName>
    </submittedName>
</protein>
<dbReference type="InterPro" id="IPR003838">
    <property type="entry name" value="ABC3_permease_C"/>
</dbReference>
<evidence type="ECO:0000256" key="4">
    <source>
        <dbReference type="ARBA" id="ARBA00022475"/>
    </source>
</evidence>
<evidence type="ECO:0000259" key="10">
    <source>
        <dbReference type="Pfam" id="PF12704"/>
    </source>
</evidence>
<evidence type="ECO:0000313" key="12">
    <source>
        <dbReference type="Proteomes" id="UP001157133"/>
    </source>
</evidence>
<keyword evidence="12" id="KW-1185">Reference proteome</keyword>
<dbReference type="NCBIfam" id="TIGR02212">
    <property type="entry name" value="lolCE"/>
    <property type="match status" value="1"/>
</dbReference>
<comment type="similarity">
    <text evidence="2">Belongs to the ABC-4 integral membrane protein family. LolC/E subfamily.</text>
</comment>
<feature type="transmembrane region" description="Helical" evidence="8">
    <location>
        <begin position="21"/>
        <end position="48"/>
    </location>
</feature>
<dbReference type="Proteomes" id="UP001157133">
    <property type="component" value="Unassembled WGS sequence"/>
</dbReference>
<proteinExistence type="inferred from homology"/>
<feature type="transmembrane region" description="Helical" evidence="8">
    <location>
        <begin position="384"/>
        <end position="404"/>
    </location>
</feature>
<keyword evidence="7 8" id="KW-0472">Membrane</keyword>
<evidence type="ECO:0000256" key="7">
    <source>
        <dbReference type="ARBA" id="ARBA00023136"/>
    </source>
</evidence>
<dbReference type="NCBIfam" id="NF008357">
    <property type="entry name" value="PRK11146.1"/>
    <property type="match status" value="1"/>
</dbReference>
<dbReference type="EMBL" id="BSSU01000003">
    <property type="protein sequence ID" value="GLX81222.1"/>
    <property type="molecule type" value="Genomic_DNA"/>
</dbReference>
<keyword evidence="11" id="KW-0449">Lipoprotein</keyword>